<accession>A0AAP3AJC3</accession>
<evidence type="ECO:0000259" key="10">
    <source>
        <dbReference type="PROSITE" id="PS51177"/>
    </source>
</evidence>
<dbReference type="CDD" id="cd00402">
    <property type="entry name" value="Riboflavin_synthase_like"/>
    <property type="match status" value="1"/>
</dbReference>
<evidence type="ECO:0000256" key="5">
    <source>
        <dbReference type="ARBA" id="ARBA00013950"/>
    </source>
</evidence>
<evidence type="ECO:0000256" key="6">
    <source>
        <dbReference type="ARBA" id="ARBA00022619"/>
    </source>
</evidence>
<feature type="domain" description="Lumazine-binding" evidence="10">
    <location>
        <begin position="102"/>
        <end position="203"/>
    </location>
</feature>
<evidence type="ECO:0000256" key="7">
    <source>
        <dbReference type="ARBA" id="ARBA00022679"/>
    </source>
</evidence>
<organism evidence="11 12">
    <name type="scientific">Micrococcus luteus</name>
    <name type="common">Micrococcus lysodeikticus</name>
    <dbReference type="NCBI Taxonomy" id="1270"/>
    <lineage>
        <taxon>Bacteria</taxon>
        <taxon>Bacillati</taxon>
        <taxon>Actinomycetota</taxon>
        <taxon>Actinomycetes</taxon>
        <taxon>Micrococcales</taxon>
        <taxon>Micrococcaceae</taxon>
        <taxon>Micrococcus</taxon>
    </lineage>
</organism>
<dbReference type="PROSITE" id="PS51177">
    <property type="entry name" value="LUMAZINE_BIND"/>
    <property type="match status" value="2"/>
</dbReference>
<reference evidence="11" key="1">
    <citation type="submission" date="2023-06" db="EMBL/GenBank/DDBJ databases">
        <title>lsaBGC provides a comprehensive framework for evolutionary analysis of biosynthetic gene clusters within focal taxa.</title>
        <authorList>
            <person name="Salamzade R."/>
            <person name="Sandstrom S."/>
            <person name="Kalan L.R."/>
        </authorList>
    </citation>
    <scope>NUCLEOTIDE SEQUENCE</scope>
    <source>
        <strain evidence="11">P3-SID899</strain>
    </source>
</reference>
<evidence type="ECO:0000256" key="8">
    <source>
        <dbReference type="ARBA" id="ARBA00022737"/>
    </source>
</evidence>
<comment type="pathway">
    <text evidence="3">Cofactor biosynthesis; riboflavin biosynthesis; riboflavin from 2-hydroxy-3-oxobutyl phosphate and 5-amino-6-(D-ribitylamino)uracil: step 2/2.</text>
</comment>
<dbReference type="Proteomes" id="UP001205867">
    <property type="component" value="Unassembled WGS sequence"/>
</dbReference>
<dbReference type="PANTHER" id="PTHR21098">
    <property type="entry name" value="RIBOFLAVIN SYNTHASE ALPHA CHAIN"/>
    <property type="match status" value="1"/>
</dbReference>
<evidence type="ECO:0000256" key="4">
    <source>
        <dbReference type="ARBA" id="ARBA00012827"/>
    </source>
</evidence>
<comment type="function">
    <text evidence="2">Catalyzes the dismutation of two molecules of 6,7-dimethyl-8-ribityllumazine, resulting in the formation of riboflavin and 5-amino-6-(D-ribitylamino)uracil.</text>
</comment>
<dbReference type="SUPFAM" id="SSF63380">
    <property type="entry name" value="Riboflavin synthase domain-like"/>
    <property type="match status" value="2"/>
</dbReference>
<feature type="repeat" description="Lumazine-binding" evidence="9">
    <location>
        <begin position="102"/>
        <end position="203"/>
    </location>
</feature>
<dbReference type="InterPro" id="IPR023366">
    <property type="entry name" value="ATP_synth_asu-like_sf"/>
</dbReference>
<dbReference type="NCBIfam" id="NF006767">
    <property type="entry name" value="PRK09289.1"/>
    <property type="match status" value="1"/>
</dbReference>
<gene>
    <name evidence="11" type="ORF">M3A82_000310</name>
</gene>
<dbReference type="Pfam" id="PF00677">
    <property type="entry name" value="Lum_binding"/>
    <property type="match status" value="2"/>
</dbReference>
<dbReference type="PIRSF" id="PIRSF000498">
    <property type="entry name" value="Riboflavin_syn_A"/>
    <property type="match status" value="1"/>
</dbReference>
<proteinExistence type="predicted"/>
<comment type="catalytic activity">
    <reaction evidence="1">
        <text>2 6,7-dimethyl-8-(1-D-ribityl)lumazine + H(+) = 5-amino-6-(D-ribitylamino)uracil + riboflavin</text>
        <dbReference type="Rhea" id="RHEA:20772"/>
        <dbReference type="ChEBI" id="CHEBI:15378"/>
        <dbReference type="ChEBI" id="CHEBI:15934"/>
        <dbReference type="ChEBI" id="CHEBI:57986"/>
        <dbReference type="ChEBI" id="CHEBI:58201"/>
        <dbReference type="EC" id="2.5.1.9"/>
    </reaction>
</comment>
<dbReference type="AlphaFoldDB" id="A0AAP3AJC3"/>
<keyword evidence="7 11" id="KW-0808">Transferase</keyword>
<keyword evidence="6" id="KW-0686">Riboflavin biosynthesis</keyword>
<dbReference type="PANTHER" id="PTHR21098:SF12">
    <property type="entry name" value="RIBOFLAVIN SYNTHASE"/>
    <property type="match status" value="1"/>
</dbReference>
<dbReference type="GO" id="GO:0004746">
    <property type="term" value="F:riboflavin synthase activity"/>
    <property type="evidence" value="ECO:0007669"/>
    <property type="project" value="UniProtKB-EC"/>
</dbReference>
<feature type="repeat" description="Lumazine-binding" evidence="9">
    <location>
        <begin position="1"/>
        <end position="101"/>
    </location>
</feature>
<sequence>MFTGIVTHLGTVVALEHDAAADTALLTLDAGGALDGLPAGGSLAVDGVCLTALNEPTERPGVFRADLMGQTLRMTSLGDRAPGDRVNLERCLRPTDHLDGHVVQGHVDGTGEVLAVTPHGAWTTLRIGLPARLARYVPAQGAIALQGVSLTVTAVSDPGAAAHWFEVGIIPATLETTTLGALRPGDRVNLETDVLARYAERLALIPSAPAAPTEEARP</sequence>
<dbReference type="Gene3D" id="2.40.30.20">
    <property type="match status" value="2"/>
</dbReference>
<dbReference type="EMBL" id="JALXKZ020000001">
    <property type="protein sequence ID" value="MCV7627793.1"/>
    <property type="molecule type" value="Genomic_DNA"/>
</dbReference>
<comment type="caution">
    <text evidence="11">The sequence shown here is derived from an EMBL/GenBank/DDBJ whole genome shotgun (WGS) entry which is preliminary data.</text>
</comment>
<evidence type="ECO:0000256" key="3">
    <source>
        <dbReference type="ARBA" id="ARBA00004887"/>
    </source>
</evidence>
<dbReference type="InterPro" id="IPR017938">
    <property type="entry name" value="Riboflavin_synthase-like_b-brl"/>
</dbReference>
<feature type="domain" description="Lumazine-binding" evidence="10">
    <location>
        <begin position="1"/>
        <end position="101"/>
    </location>
</feature>
<dbReference type="EC" id="2.5.1.9" evidence="4"/>
<name>A0AAP3AJC3_MICLU</name>
<evidence type="ECO:0000256" key="2">
    <source>
        <dbReference type="ARBA" id="ARBA00002803"/>
    </source>
</evidence>
<evidence type="ECO:0000313" key="11">
    <source>
        <dbReference type="EMBL" id="MCV7627793.1"/>
    </source>
</evidence>
<dbReference type="InterPro" id="IPR026017">
    <property type="entry name" value="Lumazine-bd_dom"/>
</dbReference>
<evidence type="ECO:0000256" key="1">
    <source>
        <dbReference type="ARBA" id="ARBA00000968"/>
    </source>
</evidence>
<evidence type="ECO:0000256" key="9">
    <source>
        <dbReference type="PROSITE-ProRule" id="PRU00524"/>
    </source>
</evidence>
<dbReference type="GO" id="GO:0009231">
    <property type="term" value="P:riboflavin biosynthetic process"/>
    <property type="evidence" value="ECO:0007669"/>
    <property type="project" value="UniProtKB-KW"/>
</dbReference>
<evidence type="ECO:0000313" key="12">
    <source>
        <dbReference type="Proteomes" id="UP001205867"/>
    </source>
</evidence>
<dbReference type="InterPro" id="IPR001783">
    <property type="entry name" value="Lumazine-bd"/>
</dbReference>
<protein>
    <recommendedName>
        <fullName evidence="5">Riboflavin synthase</fullName>
        <ecNumber evidence="4">2.5.1.9</ecNumber>
    </recommendedName>
</protein>
<keyword evidence="8" id="KW-0677">Repeat</keyword>